<proteinExistence type="inferred from homology"/>
<dbReference type="GO" id="GO:0005770">
    <property type="term" value="C:late endosome"/>
    <property type="evidence" value="ECO:0007669"/>
    <property type="project" value="TreeGrafter"/>
</dbReference>
<dbReference type="GO" id="GO:0005525">
    <property type="term" value="F:GTP binding"/>
    <property type="evidence" value="ECO:0007669"/>
    <property type="project" value="UniProtKB-KW"/>
</dbReference>
<evidence type="ECO:0000313" key="5">
    <source>
        <dbReference type="WBParaSite" id="jg22361"/>
    </source>
</evidence>
<reference evidence="5" key="1">
    <citation type="submission" date="2022-11" db="UniProtKB">
        <authorList>
            <consortium name="WormBaseParasite"/>
        </authorList>
    </citation>
    <scope>IDENTIFICATION</scope>
</reference>
<evidence type="ECO:0000256" key="2">
    <source>
        <dbReference type="ARBA" id="ARBA00022741"/>
    </source>
</evidence>
<keyword evidence="3" id="KW-0342">GTP-binding</keyword>
<dbReference type="AlphaFoldDB" id="A0A915DQ61"/>
<accession>A0A915DQ61</accession>
<keyword evidence="2" id="KW-0547">Nucleotide-binding</keyword>
<dbReference type="Gene3D" id="3.40.50.300">
    <property type="entry name" value="P-loop containing nucleotide triphosphate hydrolases"/>
    <property type="match status" value="1"/>
</dbReference>
<dbReference type="PROSITE" id="PS51419">
    <property type="entry name" value="RAB"/>
    <property type="match status" value="1"/>
</dbReference>
<keyword evidence="4" id="KW-1185">Reference proteome</keyword>
<dbReference type="GO" id="GO:0045335">
    <property type="term" value="C:phagocytic vesicle"/>
    <property type="evidence" value="ECO:0007669"/>
    <property type="project" value="TreeGrafter"/>
</dbReference>
<dbReference type="Pfam" id="PF08477">
    <property type="entry name" value="Roc"/>
    <property type="match status" value="1"/>
</dbReference>
<evidence type="ECO:0000256" key="3">
    <source>
        <dbReference type="ARBA" id="ARBA00023134"/>
    </source>
</evidence>
<sequence>MSSFGDSPTKPSLSSKHSRECLFKIIVIGDISTGKTSLIQRYVRDLVNQHYKPTLGVDFATKVVQYEDTLVRLQFWDISGGHNSFYYNKKSESAR</sequence>
<organism evidence="4 5">
    <name type="scientific">Ditylenchus dipsaci</name>
    <dbReference type="NCBI Taxonomy" id="166011"/>
    <lineage>
        <taxon>Eukaryota</taxon>
        <taxon>Metazoa</taxon>
        <taxon>Ecdysozoa</taxon>
        <taxon>Nematoda</taxon>
        <taxon>Chromadorea</taxon>
        <taxon>Rhabditida</taxon>
        <taxon>Tylenchina</taxon>
        <taxon>Tylenchomorpha</taxon>
        <taxon>Sphaerularioidea</taxon>
        <taxon>Anguinidae</taxon>
        <taxon>Anguininae</taxon>
        <taxon>Ditylenchus</taxon>
    </lineage>
</organism>
<dbReference type="SUPFAM" id="SSF52540">
    <property type="entry name" value="P-loop containing nucleoside triphosphate hydrolases"/>
    <property type="match status" value="1"/>
</dbReference>
<dbReference type="PRINTS" id="PR00449">
    <property type="entry name" value="RASTRNSFRMNG"/>
</dbReference>
<dbReference type="PANTHER" id="PTHR47981:SF20">
    <property type="entry name" value="RAS-RELATED PROTEIN RAB-7A"/>
    <property type="match status" value="1"/>
</dbReference>
<evidence type="ECO:0000313" key="4">
    <source>
        <dbReference type="Proteomes" id="UP000887574"/>
    </source>
</evidence>
<comment type="similarity">
    <text evidence="1">Belongs to the small GTPase superfamily. Rab family.</text>
</comment>
<dbReference type="GO" id="GO:0090385">
    <property type="term" value="P:phagosome-lysosome fusion"/>
    <property type="evidence" value="ECO:0007669"/>
    <property type="project" value="TreeGrafter"/>
</dbReference>
<name>A0A915DQ61_9BILA</name>
<dbReference type="Proteomes" id="UP000887574">
    <property type="component" value="Unplaced"/>
</dbReference>
<dbReference type="GO" id="GO:0005764">
    <property type="term" value="C:lysosome"/>
    <property type="evidence" value="ECO:0007669"/>
    <property type="project" value="TreeGrafter"/>
</dbReference>
<protein>
    <submittedName>
        <fullName evidence="5">Uncharacterized protein</fullName>
    </submittedName>
</protein>
<dbReference type="SMART" id="SM00175">
    <property type="entry name" value="RAB"/>
    <property type="match status" value="1"/>
</dbReference>
<dbReference type="GO" id="GO:0008333">
    <property type="term" value="P:endosome to lysosome transport"/>
    <property type="evidence" value="ECO:0007669"/>
    <property type="project" value="TreeGrafter"/>
</dbReference>
<dbReference type="WBParaSite" id="jg22361">
    <property type="protein sequence ID" value="jg22361"/>
    <property type="gene ID" value="jg22361"/>
</dbReference>
<dbReference type="InterPro" id="IPR027417">
    <property type="entry name" value="P-loop_NTPase"/>
</dbReference>
<evidence type="ECO:0000256" key="1">
    <source>
        <dbReference type="ARBA" id="ARBA00006270"/>
    </source>
</evidence>
<dbReference type="PANTHER" id="PTHR47981">
    <property type="entry name" value="RAB FAMILY"/>
    <property type="match status" value="1"/>
</dbReference>